<dbReference type="EMBL" id="JBHTHU010000006">
    <property type="protein sequence ID" value="MFD0750579.1"/>
    <property type="molecule type" value="Genomic_DNA"/>
</dbReference>
<proteinExistence type="predicted"/>
<reference evidence="2" key="1">
    <citation type="journal article" date="2019" name="Int. J. Syst. Evol. Microbiol.">
        <title>The Global Catalogue of Microorganisms (GCM) 10K type strain sequencing project: providing services to taxonomists for standard genome sequencing and annotation.</title>
        <authorList>
            <consortium name="The Broad Institute Genomics Platform"/>
            <consortium name="The Broad Institute Genome Sequencing Center for Infectious Disease"/>
            <person name="Wu L."/>
            <person name="Ma J."/>
        </authorList>
    </citation>
    <scope>NUCLEOTIDE SEQUENCE [LARGE SCALE GENOMIC DNA]</scope>
    <source>
        <strain evidence="2">CCUG 63418</strain>
    </source>
</reference>
<protein>
    <submittedName>
        <fullName evidence="1">Polymerase</fullName>
    </submittedName>
</protein>
<organism evidence="1 2">
    <name type="scientific">Mucilaginibacter calamicampi</name>
    <dbReference type="NCBI Taxonomy" id="1302352"/>
    <lineage>
        <taxon>Bacteria</taxon>
        <taxon>Pseudomonadati</taxon>
        <taxon>Bacteroidota</taxon>
        <taxon>Sphingobacteriia</taxon>
        <taxon>Sphingobacteriales</taxon>
        <taxon>Sphingobacteriaceae</taxon>
        <taxon>Mucilaginibacter</taxon>
    </lineage>
</organism>
<evidence type="ECO:0000313" key="1">
    <source>
        <dbReference type="EMBL" id="MFD0750579.1"/>
    </source>
</evidence>
<name>A0ABW2YYD1_9SPHI</name>
<evidence type="ECO:0000313" key="2">
    <source>
        <dbReference type="Proteomes" id="UP001596958"/>
    </source>
</evidence>
<gene>
    <name evidence="1" type="ORF">ACFQZS_10520</name>
</gene>
<dbReference type="Proteomes" id="UP001596958">
    <property type="component" value="Unassembled WGS sequence"/>
</dbReference>
<dbReference type="Gene3D" id="2.40.160.50">
    <property type="entry name" value="membrane protein fhac: a member of the omp85/tpsb transporter family"/>
    <property type="match status" value="1"/>
</dbReference>
<dbReference type="RefSeq" id="WP_377099970.1">
    <property type="nucleotide sequence ID" value="NZ_JBHTHU010000006.1"/>
</dbReference>
<accession>A0ABW2YYD1</accession>
<comment type="caution">
    <text evidence="1">The sequence shown here is derived from an EMBL/GenBank/DDBJ whole genome shotgun (WGS) entry which is preliminary data.</text>
</comment>
<keyword evidence="2" id="KW-1185">Reference proteome</keyword>
<sequence>MKKVASIVAVVIITIGFHSAHAQRIIPKFIRKMYFEKDTSKRPSFVLIPVLSTAPETGVEVGGAGLYSFYTDTLHRETRVSNVYGYATITTKGQNRLQLSTSRWLPQNKYHYSVALNFINFPANFYGIGNDTRKANADLLDEKRYRLDIAAEKQVKRNLYIGFLGGAYYYQYNNKTAGGIFDAGTNIEDKDGGPIVFLGPSLTYDSRDNNTYTTKGVMFLAQFKGIRGIFSNNNYTGGFLNVEVAGFFKLSNKFILALNAQEQSLIGGASPFYLLPQMGNDELMRGYYAGRFRDRNMIAGQAELRYRLSDRLGLVGFGGAGQVYRDTFNFSAFKPNLGGGVRYFFDVEKGLSIRVDYGIGQRPVNEQRLSGLYVALGQAF</sequence>